<dbReference type="Proteomes" id="UP001501758">
    <property type="component" value="Unassembled WGS sequence"/>
</dbReference>
<comment type="caution">
    <text evidence="1">The sequence shown here is derived from an EMBL/GenBank/DDBJ whole genome shotgun (WGS) entry which is preliminary data.</text>
</comment>
<proteinExistence type="predicted"/>
<dbReference type="RefSeq" id="WP_343911508.1">
    <property type="nucleotide sequence ID" value="NZ_BAAAGE010000001.1"/>
</dbReference>
<reference evidence="2" key="1">
    <citation type="journal article" date="2019" name="Int. J. Syst. Evol. Microbiol.">
        <title>The Global Catalogue of Microorganisms (GCM) 10K type strain sequencing project: providing services to taxonomists for standard genome sequencing and annotation.</title>
        <authorList>
            <consortium name="The Broad Institute Genomics Platform"/>
            <consortium name="The Broad Institute Genome Sequencing Center for Infectious Disease"/>
            <person name="Wu L."/>
            <person name="Ma J."/>
        </authorList>
    </citation>
    <scope>NUCLEOTIDE SEQUENCE [LARGE SCALE GENOMIC DNA]</scope>
    <source>
        <strain evidence="2">JCM 15974</strain>
    </source>
</reference>
<evidence type="ECO:0000313" key="1">
    <source>
        <dbReference type="EMBL" id="GAA0716644.1"/>
    </source>
</evidence>
<dbReference type="PROSITE" id="PS51257">
    <property type="entry name" value="PROKAR_LIPOPROTEIN"/>
    <property type="match status" value="1"/>
</dbReference>
<accession>A0ABP3TVV3</accession>
<evidence type="ECO:0000313" key="2">
    <source>
        <dbReference type="Proteomes" id="UP001501758"/>
    </source>
</evidence>
<sequence>MKKITFKTLALMLTMIITYSCEKPQSEYSSVQDSVGEFNDNILPKSREIAHIQKNGLDVTLFEIGDENDNEYEIFQLIKLYDYDLLKNEELMIEMENHSPFELFIELTDQDVAIPEALAKAAGYDAFKASGRIMDSSFEKVEILDNNYEEIFEKSSSCYNESENTFRSQRCQVPLNSNPDFIEFCDSQTWTNNTRQSVFGGNWRKLNEAFTWTNVICGQTTVKFYRYINSWQLRKEVELENGIWNSSYWTVHIVDPSWPPFSPERRYGRRLRVVRDQSSTGSFRAYTRFRKKLYN</sequence>
<organism evidence="1 2">
    <name type="scientific">Aquimarina litoralis</name>
    <dbReference type="NCBI Taxonomy" id="584605"/>
    <lineage>
        <taxon>Bacteria</taxon>
        <taxon>Pseudomonadati</taxon>
        <taxon>Bacteroidota</taxon>
        <taxon>Flavobacteriia</taxon>
        <taxon>Flavobacteriales</taxon>
        <taxon>Flavobacteriaceae</taxon>
        <taxon>Aquimarina</taxon>
    </lineage>
</organism>
<keyword evidence="2" id="KW-1185">Reference proteome</keyword>
<protein>
    <submittedName>
        <fullName evidence="1">Uncharacterized protein</fullName>
    </submittedName>
</protein>
<gene>
    <name evidence="1" type="ORF">GCM10009430_12560</name>
</gene>
<name>A0ABP3TVV3_9FLAO</name>
<dbReference type="EMBL" id="BAAAGE010000001">
    <property type="protein sequence ID" value="GAA0716644.1"/>
    <property type="molecule type" value="Genomic_DNA"/>
</dbReference>